<reference evidence="6 7" key="1">
    <citation type="submission" date="2022-11" db="EMBL/GenBank/DDBJ databases">
        <title>Genome sequencing of Acetobacter type strain.</title>
        <authorList>
            <person name="Heo J."/>
            <person name="Lee D."/>
            <person name="Han B.-H."/>
            <person name="Hong S.-B."/>
            <person name="Kwon S.-W."/>
        </authorList>
    </citation>
    <scope>NUCLEOTIDE SEQUENCE [LARGE SCALE GENOMIC DNA]</scope>
    <source>
        <strain evidence="6 7">KACC 21251</strain>
    </source>
</reference>
<protein>
    <recommendedName>
        <fullName evidence="5">4-hydroxy-3-methylbut-2-enyl diphosphate reductase</fullName>
        <shortName evidence="5">HMBPP reductase</shortName>
        <ecNumber evidence="5">1.17.7.4</ecNumber>
    </recommendedName>
</protein>
<comment type="pathway">
    <text evidence="5">Isoprenoid biosynthesis; dimethylallyl diphosphate biosynthesis; dimethylallyl diphosphate from (2E)-4-hydroxy-3-methylbutenyl diphosphate: step 1/1.</text>
</comment>
<dbReference type="RefSeq" id="WP_166121258.1">
    <property type="nucleotide sequence ID" value="NZ_JAPIUX010000004.1"/>
</dbReference>
<keyword evidence="5 6" id="KW-0560">Oxidoreductase</keyword>
<evidence type="ECO:0000256" key="3">
    <source>
        <dbReference type="ARBA" id="ARBA00023004"/>
    </source>
</evidence>
<feature type="binding site" evidence="5">
    <location>
        <position position="95"/>
    </location>
    <ligand>
        <name>(2E)-4-hydroxy-3-methylbut-2-enyl diphosphate</name>
        <dbReference type="ChEBI" id="CHEBI:128753"/>
    </ligand>
</feature>
<organism evidence="6 7">
    <name type="scientific">Acetobacter farinalis</name>
    <dbReference type="NCBI Taxonomy" id="1260984"/>
    <lineage>
        <taxon>Bacteria</taxon>
        <taxon>Pseudomonadati</taxon>
        <taxon>Pseudomonadota</taxon>
        <taxon>Alphaproteobacteria</taxon>
        <taxon>Acetobacterales</taxon>
        <taxon>Acetobacteraceae</taxon>
        <taxon>Acetobacter</taxon>
    </lineage>
</organism>
<keyword evidence="4 5" id="KW-0411">Iron-sulfur</keyword>
<comment type="catalytic activity">
    <reaction evidence="5">
        <text>isopentenyl diphosphate + 2 oxidized [2Fe-2S]-[ferredoxin] + H2O = (2E)-4-hydroxy-3-methylbut-2-enyl diphosphate + 2 reduced [2Fe-2S]-[ferredoxin] + 2 H(+)</text>
        <dbReference type="Rhea" id="RHEA:24488"/>
        <dbReference type="Rhea" id="RHEA-COMP:10000"/>
        <dbReference type="Rhea" id="RHEA-COMP:10001"/>
        <dbReference type="ChEBI" id="CHEBI:15377"/>
        <dbReference type="ChEBI" id="CHEBI:15378"/>
        <dbReference type="ChEBI" id="CHEBI:33737"/>
        <dbReference type="ChEBI" id="CHEBI:33738"/>
        <dbReference type="ChEBI" id="CHEBI:128753"/>
        <dbReference type="ChEBI" id="CHEBI:128769"/>
        <dbReference type="EC" id="1.17.7.4"/>
    </reaction>
</comment>
<dbReference type="GO" id="GO:0051745">
    <property type="term" value="F:4-hydroxy-3-methylbut-2-enyl diphosphate reductase activity"/>
    <property type="evidence" value="ECO:0007669"/>
    <property type="project" value="UniProtKB-EC"/>
</dbReference>
<evidence type="ECO:0000313" key="7">
    <source>
        <dbReference type="Proteomes" id="UP001526446"/>
    </source>
</evidence>
<keyword evidence="1 5" id="KW-0004">4Fe-4S</keyword>
<dbReference type="HAMAP" id="MF_00191">
    <property type="entry name" value="IspH"/>
    <property type="match status" value="1"/>
</dbReference>
<feature type="binding site" evidence="5">
    <location>
        <position position="62"/>
    </location>
    <ligand>
        <name>(2E)-4-hydroxy-3-methylbut-2-enyl diphosphate</name>
        <dbReference type="ChEBI" id="CHEBI:128753"/>
    </ligand>
</feature>
<feature type="binding site" evidence="5">
    <location>
        <position position="248"/>
    </location>
    <ligand>
        <name>isopentenyl diphosphate</name>
        <dbReference type="ChEBI" id="CHEBI:128769"/>
    </ligand>
</feature>
<dbReference type="Proteomes" id="UP001526446">
    <property type="component" value="Unassembled WGS sequence"/>
</dbReference>
<evidence type="ECO:0000256" key="1">
    <source>
        <dbReference type="ARBA" id="ARBA00022485"/>
    </source>
</evidence>
<dbReference type="InterPro" id="IPR003451">
    <property type="entry name" value="LytB/IspH"/>
</dbReference>
<dbReference type="NCBIfam" id="TIGR00216">
    <property type="entry name" value="ispH_lytB"/>
    <property type="match status" value="1"/>
</dbReference>
<feature type="active site" description="Proton donor" evidence="5">
    <location>
        <position position="151"/>
    </location>
</feature>
<feature type="binding site" evidence="5">
    <location>
        <position position="293"/>
    </location>
    <ligand>
        <name>dimethylallyl diphosphate</name>
        <dbReference type="ChEBI" id="CHEBI:57623"/>
    </ligand>
</feature>
<dbReference type="Gene3D" id="3.40.1010.20">
    <property type="entry name" value="4-hydroxy-3-methylbut-2-enyl diphosphate reductase, catalytic domain"/>
    <property type="match status" value="2"/>
</dbReference>
<feature type="binding site" evidence="5">
    <location>
        <position position="95"/>
    </location>
    <ligand>
        <name>dimethylallyl diphosphate</name>
        <dbReference type="ChEBI" id="CHEBI:57623"/>
    </ligand>
</feature>
<name>A0ABT3Q6Z7_9PROT</name>
<feature type="binding site" evidence="5">
    <location>
        <position position="149"/>
    </location>
    <ligand>
        <name>(2E)-4-hydroxy-3-methylbut-2-enyl diphosphate</name>
        <dbReference type="ChEBI" id="CHEBI:128753"/>
    </ligand>
</feature>
<comment type="similarity">
    <text evidence="5">Belongs to the IspH family.</text>
</comment>
<dbReference type="EC" id="1.17.7.4" evidence="5"/>
<comment type="pathway">
    <text evidence="5">Isoprenoid biosynthesis; isopentenyl diphosphate biosynthesis via DXP pathway; isopentenyl diphosphate from 1-deoxy-D-xylulose 5-phosphate: step 6/6.</text>
</comment>
<evidence type="ECO:0000256" key="4">
    <source>
        <dbReference type="ARBA" id="ARBA00023014"/>
    </source>
</evidence>
<feature type="binding site" evidence="5">
    <location>
        <position position="249"/>
    </location>
    <ligand>
        <name>dimethylallyl diphosphate</name>
        <dbReference type="ChEBI" id="CHEBI:57623"/>
    </ligand>
</feature>
<feature type="binding site" evidence="5">
    <location>
        <position position="250"/>
    </location>
    <ligand>
        <name>dimethylallyl diphosphate</name>
        <dbReference type="ChEBI" id="CHEBI:57623"/>
    </ligand>
</feature>
<feature type="binding site" evidence="5">
    <location>
        <position position="248"/>
    </location>
    <ligand>
        <name>dimethylallyl diphosphate</name>
        <dbReference type="ChEBI" id="CHEBI:57623"/>
    </ligand>
</feature>
<proteinExistence type="inferred from homology"/>
<feature type="binding site" evidence="5">
    <location>
        <position position="250"/>
    </location>
    <ligand>
        <name>(2E)-4-hydroxy-3-methylbut-2-enyl diphosphate</name>
        <dbReference type="ChEBI" id="CHEBI:128753"/>
    </ligand>
</feature>
<feature type="binding site" evidence="5">
    <location>
        <position position="62"/>
    </location>
    <ligand>
        <name>dimethylallyl diphosphate</name>
        <dbReference type="ChEBI" id="CHEBI:57623"/>
    </ligand>
</feature>
<keyword evidence="5" id="KW-0414">Isoprene biosynthesis</keyword>
<evidence type="ECO:0000256" key="2">
    <source>
        <dbReference type="ARBA" id="ARBA00022723"/>
    </source>
</evidence>
<feature type="binding site" evidence="5">
    <location>
        <position position="248"/>
    </location>
    <ligand>
        <name>(2E)-4-hydroxy-3-methylbut-2-enyl diphosphate</name>
        <dbReference type="ChEBI" id="CHEBI:128753"/>
    </ligand>
</feature>
<keyword evidence="7" id="KW-1185">Reference proteome</keyword>
<feature type="binding site" evidence="5">
    <location>
        <position position="62"/>
    </location>
    <ligand>
        <name>isopentenyl diphosphate</name>
        <dbReference type="ChEBI" id="CHEBI:128769"/>
    </ligand>
</feature>
<feature type="binding site" evidence="5">
    <location>
        <position position="190"/>
    </location>
    <ligand>
        <name>(2E)-4-hydroxy-3-methylbut-2-enyl diphosphate</name>
        <dbReference type="ChEBI" id="CHEBI:128753"/>
    </ligand>
</feature>
<comment type="caution">
    <text evidence="6">The sequence shown here is derived from an EMBL/GenBank/DDBJ whole genome shotgun (WGS) entry which is preliminary data.</text>
</comment>
<accession>A0ABT3Q6Z7</accession>
<dbReference type="Pfam" id="PF02401">
    <property type="entry name" value="LYTB"/>
    <property type="match status" value="1"/>
</dbReference>
<feature type="binding site" evidence="5">
    <location>
        <position position="293"/>
    </location>
    <ligand>
        <name>isopentenyl diphosphate</name>
        <dbReference type="ChEBI" id="CHEBI:128769"/>
    </ligand>
</feature>
<dbReference type="PANTHER" id="PTHR30426">
    <property type="entry name" value="4-HYDROXY-3-METHYLBUT-2-ENYL DIPHOSPHATE REDUCTASE"/>
    <property type="match status" value="1"/>
</dbReference>
<keyword evidence="3 5" id="KW-0408">Iron</keyword>
<feature type="binding site" evidence="5">
    <location>
        <position position="33"/>
    </location>
    <ligand>
        <name>[4Fe-4S] cluster</name>
        <dbReference type="ChEBI" id="CHEBI:49883"/>
    </ligand>
</feature>
<dbReference type="NCBIfam" id="NF002190">
    <property type="entry name" value="PRK01045.1-4"/>
    <property type="match status" value="1"/>
</dbReference>
<feature type="binding site" evidence="5">
    <location>
        <position position="250"/>
    </location>
    <ligand>
        <name>isopentenyl diphosphate</name>
        <dbReference type="ChEBI" id="CHEBI:128769"/>
    </ligand>
</feature>
<feature type="binding site" evidence="5">
    <location>
        <position position="95"/>
    </location>
    <ligand>
        <name>isopentenyl diphosphate</name>
        <dbReference type="ChEBI" id="CHEBI:128769"/>
    </ligand>
</feature>
<keyword evidence="2 5" id="KW-0479">Metal-binding</keyword>
<dbReference type="CDD" id="cd13944">
    <property type="entry name" value="lytB_ispH"/>
    <property type="match status" value="1"/>
</dbReference>
<evidence type="ECO:0000313" key="6">
    <source>
        <dbReference type="EMBL" id="MCX2561078.1"/>
    </source>
</evidence>
<sequence>MPDQTPTLATQAPAQAPHGRSLKVLLAGPRGFCAGVDRAIRVVEEAIRRYGAPVYVRHEIVHNRTVVEALEAQGAIFVEELDEVPADGHVVFSAHGVPKTVPAEAERRNLLYLDATCPLVSKVHREAERHFAGGGPESRHILMIGHAGHPEVVGTMGQLPVGAVTLINDAEEARTVQPADPSRLAFITQTTLSVDDTAEIVDILRERFPLIEGPKREDICYATTNRQEAVKAIAPECDLVIVIGSPNSSNSQRLREVAERSGAPRALLVQRLDALDWSVLDGVNTLGITAGASAPEALVQEMVAEMAKRYTLCIDERTVKEENVIFRLPAPLG</sequence>
<gene>
    <name evidence="5 6" type="primary">ispH</name>
    <name evidence="6" type="ORF">OQ252_06655</name>
</gene>
<feature type="binding site" evidence="5">
    <location>
        <position position="149"/>
    </location>
    <ligand>
        <name>isopentenyl diphosphate</name>
        <dbReference type="ChEBI" id="CHEBI:128769"/>
    </ligand>
</feature>
<feature type="binding site" evidence="5">
    <location>
        <position position="149"/>
    </location>
    <ligand>
        <name>dimethylallyl diphosphate</name>
        <dbReference type="ChEBI" id="CHEBI:57623"/>
    </ligand>
</feature>
<feature type="binding site" evidence="5">
    <location>
        <position position="117"/>
    </location>
    <ligand>
        <name>[4Fe-4S] cluster</name>
        <dbReference type="ChEBI" id="CHEBI:49883"/>
    </ligand>
</feature>
<feature type="binding site" evidence="5">
    <location>
        <position position="249"/>
    </location>
    <ligand>
        <name>isopentenyl diphosphate</name>
        <dbReference type="ChEBI" id="CHEBI:128769"/>
    </ligand>
</feature>
<comment type="cofactor">
    <cofactor evidence="5">
        <name>[4Fe-4S] cluster</name>
        <dbReference type="ChEBI" id="CHEBI:49883"/>
    </cofactor>
    <text evidence="5">Binds 1 [4Fe-4S] cluster per subunit.</text>
</comment>
<feature type="binding site" evidence="5">
    <location>
        <position position="293"/>
    </location>
    <ligand>
        <name>(2E)-4-hydroxy-3-methylbut-2-enyl diphosphate</name>
        <dbReference type="ChEBI" id="CHEBI:128753"/>
    </ligand>
</feature>
<evidence type="ECO:0000256" key="5">
    <source>
        <dbReference type="HAMAP-Rule" id="MF_00191"/>
    </source>
</evidence>
<dbReference type="EMBL" id="JAPIUX010000004">
    <property type="protein sequence ID" value="MCX2561078.1"/>
    <property type="molecule type" value="Genomic_DNA"/>
</dbReference>
<feature type="binding site" evidence="5">
    <location>
        <position position="249"/>
    </location>
    <ligand>
        <name>(2E)-4-hydroxy-3-methylbut-2-enyl diphosphate</name>
        <dbReference type="ChEBI" id="CHEBI:128753"/>
    </ligand>
</feature>
<dbReference type="Gene3D" id="3.40.50.11270">
    <property type="match status" value="1"/>
</dbReference>
<feature type="binding site" evidence="5">
    <location>
        <position position="220"/>
    </location>
    <ligand>
        <name>[4Fe-4S] cluster</name>
        <dbReference type="ChEBI" id="CHEBI:49883"/>
    </ligand>
</feature>
<comment type="catalytic activity">
    <reaction evidence="5">
        <text>dimethylallyl diphosphate + 2 oxidized [2Fe-2S]-[ferredoxin] + H2O = (2E)-4-hydroxy-3-methylbut-2-enyl diphosphate + 2 reduced [2Fe-2S]-[ferredoxin] + 2 H(+)</text>
        <dbReference type="Rhea" id="RHEA:24825"/>
        <dbReference type="Rhea" id="RHEA-COMP:10000"/>
        <dbReference type="Rhea" id="RHEA-COMP:10001"/>
        <dbReference type="ChEBI" id="CHEBI:15377"/>
        <dbReference type="ChEBI" id="CHEBI:15378"/>
        <dbReference type="ChEBI" id="CHEBI:33737"/>
        <dbReference type="ChEBI" id="CHEBI:33738"/>
        <dbReference type="ChEBI" id="CHEBI:57623"/>
        <dbReference type="ChEBI" id="CHEBI:128753"/>
        <dbReference type="EC" id="1.17.7.4"/>
    </reaction>
</comment>
<dbReference type="PANTHER" id="PTHR30426:SF0">
    <property type="entry name" value="4-HYDROXY-3-METHYLBUT-2-ENYL DIPHOSPHATE REDUCTASE"/>
    <property type="match status" value="1"/>
</dbReference>
<comment type="function">
    <text evidence="5">Catalyzes the conversion of 1-hydroxy-2-methyl-2-(E)-butenyl 4-diphosphate (HMBPP) into a mixture of isopentenyl diphosphate (IPP) and dimethylallyl diphosphate (DMAPP). Acts in the terminal step of the DOXP/MEP pathway for isoprenoid precursor biosynthesis.</text>
</comment>